<dbReference type="SUPFAM" id="SSF52058">
    <property type="entry name" value="L domain-like"/>
    <property type="match status" value="1"/>
</dbReference>
<dbReference type="Gene3D" id="3.80.10.10">
    <property type="entry name" value="Ribonuclease Inhibitor"/>
    <property type="match status" value="1"/>
</dbReference>
<dbReference type="InterPro" id="IPR001611">
    <property type="entry name" value="Leu-rich_rpt"/>
</dbReference>
<organism evidence="5 6">
    <name type="scientific">Anopheles epiroticus</name>
    <dbReference type="NCBI Taxonomy" id="199890"/>
    <lineage>
        <taxon>Eukaryota</taxon>
        <taxon>Metazoa</taxon>
        <taxon>Ecdysozoa</taxon>
        <taxon>Arthropoda</taxon>
        <taxon>Hexapoda</taxon>
        <taxon>Insecta</taxon>
        <taxon>Pterygota</taxon>
        <taxon>Neoptera</taxon>
        <taxon>Endopterygota</taxon>
        <taxon>Diptera</taxon>
        <taxon>Nematocera</taxon>
        <taxon>Culicoidea</taxon>
        <taxon>Culicidae</taxon>
        <taxon>Anophelinae</taxon>
        <taxon>Anopheles</taxon>
    </lineage>
</organism>
<reference evidence="6" key="1">
    <citation type="submission" date="2013-03" db="EMBL/GenBank/DDBJ databases">
        <title>The Genome Sequence of Anopheles epiroticus epiroticus2.</title>
        <authorList>
            <consortium name="The Broad Institute Genomics Platform"/>
            <person name="Neafsey D.E."/>
            <person name="Howell P."/>
            <person name="Walker B."/>
            <person name="Young S.K."/>
            <person name="Zeng Q."/>
            <person name="Gargeya S."/>
            <person name="Fitzgerald M."/>
            <person name="Haas B."/>
            <person name="Abouelleil A."/>
            <person name="Allen A.W."/>
            <person name="Alvarado L."/>
            <person name="Arachchi H.M."/>
            <person name="Berlin A.M."/>
            <person name="Chapman S.B."/>
            <person name="Gainer-Dewar J."/>
            <person name="Goldberg J."/>
            <person name="Griggs A."/>
            <person name="Gujja S."/>
            <person name="Hansen M."/>
            <person name="Howarth C."/>
            <person name="Imamovic A."/>
            <person name="Ireland A."/>
            <person name="Larimer J."/>
            <person name="McCowan C."/>
            <person name="Murphy C."/>
            <person name="Pearson M."/>
            <person name="Poon T.W."/>
            <person name="Priest M."/>
            <person name="Roberts A."/>
            <person name="Saif S."/>
            <person name="Shea T."/>
            <person name="Sisk P."/>
            <person name="Sykes S."/>
            <person name="Wortman J."/>
            <person name="Nusbaum C."/>
            <person name="Birren B."/>
        </authorList>
    </citation>
    <scope>NUCLEOTIDE SEQUENCE [LARGE SCALE GENOMIC DNA]</scope>
    <source>
        <strain evidence="6">Epiroticus2</strain>
    </source>
</reference>
<feature type="transmembrane region" description="Helical" evidence="3">
    <location>
        <begin position="519"/>
        <end position="541"/>
    </location>
</feature>
<dbReference type="InterPro" id="IPR003591">
    <property type="entry name" value="Leu-rich_rpt_typical-subtyp"/>
</dbReference>
<evidence type="ECO:0000313" key="6">
    <source>
        <dbReference type="Proteomes" id="UP000075885"/>
    </source>
</evidence>
<dbReference type="Pfam" id="PF13306">
    <property type="entry name" value="LRR_5"/>
    <property type="match status" value="1"/>
</dbReference>
<keyword evidence="3" id="KW-1133">Transmembrane helix</keyword>
<evidence type="ECO:0000256" key="4">
    <source>
        <dbReference type="SAM" id="SignalP"/>
    </source>
</evidence>
<feature type="chain" id="PRO_5008131016" evidence="4">
    <location>
        <begin position="24"/>
        <end position="573"/>
    </location>
</feature>
<dbReference type="InterPro" id="IPR026906">
    <property type="entry name" value="LRR_5"/>
</dbReference>
<proteinExistence type="predicted"/>
<dbReference type="GO" id="GO:0005886">
    <property type="term" value="C:plasma membrane"/>
    <property type="evidence" value="ECO:0007669"/>
    <property type="project" value="TreeGrafter"/>
</dbReference>
<accession>A0A182P7Q3</accession>
<dbReference type="PROSITE" id="PS51450">
    <property type="entry name" value="LRR"/>
    <property type="match status" value="4"/>
</dbReference>
<dbReference type="SMART" id="SM00369">
    <property type="entry name" value="LRR_TYP"/>
    <property type="match status" value="7"/>
</dbReference>
<dbReference type="GO" id="GO:0007616">
    <property type="term" value="P:long-term memory"/>
    <property type="evidence" value="ECO:0007669"/>
    <property type="project" value="TreeGrafter"/>
</dbReference>
<dbReference type="InterPro" id="IPR032675">
    <property type="entry name" value="LRR_dom_sf"/>
</dbReference>
<sequence>MRPVRINAILVALVIALVSVIEAVIYQCDYYDRDGEYNRRHCTLHGVTVVHDAADIDFSSEYPRPYWFEFQSSQMDEIPRAIFTTFPEMQTVDFRETGIENINKFTFENAKQLRHLFLHRNKLSVLNNFIFKGCDRLEWLDLSHNQLQEVKNKTFHDIPTLTRLDLNHNRLVTLPAEVFWELPELAHLSLNDNQLVALDEETFFHSRIVALNLNYNRLRQVHLEDRFQTWQKLHLRGNLLTTVDIPSAPVEIDLAHNNLTTLCIIHPQNALESLDLSHNLFKDISNVSALDQLHTLDVSFNALQTLPLTTFLRMKRLSRLNLEATNLTTLEHGLFSQQNNLTWLDVSFNRLQTIDLTVLTAAAQLEHLHIDGNNLTSVEYRRLSSMFPSLAYLGLFANSWNCSYLVDLVHYCRQHSITVAPQKAYGTTLDTSNVQGIYCKSSQSSVLPVVAPVDHPIVSDDRVVTEFSIDHLLEMMQEMNKTTEQLVKEMMRAIHRRAESGAGSPVVTASCTSLHAYNYQVFILLILSVILILNVGFLLWVHHNANTRRAVDQMIIFRREQGASIQTALHEDL</sequence>
<feature type="signal peptide" evidence="4">
    <location>
        <begin position="1"/>
        <end position="23"/>
    </location>
</feature>
<evidence type="ECO:0000256" key="3">
    <source>
        <dbReference type="SAM" id="Phobius"/>
    </source>
</evidence>
<dbReference type="PANTHER" id="PTHR24366:SF96">
    <property type="entry name" value="LEUCINE RICH REPEAT CONTAINING 53"/>
    <property type="match status" value="1"/>
</dbReference>
<keyword evidence="3" id="KW-0812">Transmembrane</keyword>
<dbReference type="PANTHER" id="PTHR24366">
    <property type="entry name" value="IG(IMMUNOGLOBULIN) AND LRR(LEUCINE RICH REPEAT) DOMAINS"/>
    <property type="match status" value="1"/>
</dbReference>
<keyword evidence="4" id="KW-0732">Signal</keyword>
<evidence type="ECO:0000256" key="2">
    <source>
        <dbReference type="ARBA" id="ARBA00022737"/>
    </source>
</evidence>
<evidence type="ECO:0000256" key="1">
    <source>
        <dbReference type="ARBA" id="ARBA00022614"/>
    </source>
</evidence>
<keyword evidence="3" id="KW-0472">Membrane</keyword>
<dbReference type="Pfam" id="PF13855">
    <property type="entry name" value="LRR_8"/>
    <property type="match status" value="2"/>
</dbReference>
<dbReference type="EnsemblMetazoa" id="AEPI002956-RA">
    <property type="protein sequence ID" value="AEPI002956-PA"/>
    <property type="gene ID" value="AEPI002956"/>
</dbReference>
<dbReference type="AlphaFoldDB" id="A0A182P7Q3"/>
<protein>
    <submittedName>
        <fullName evidence="5">Uncharacterized protein</fullName>
    </submittedName>
</protein>
<keyword evidence="2" id="KW-0677">Repeat</keyword>
<dbReference type="PRINTS" id="PR00019">
    <property type="entry name" value="LEURICHRPT"/>
</dbReference>
<evidence type="ECO:0000313" key="5">
    <source>
        <dbReference type="EnsemblMetazoa" id="AEPI002956-PA"/>
    </source>
</evidence>
<reference evidence="5" key="2">
    <citation type="submission" date="2020-05" db="UniProtKB">
        <authorList>
            <consortium name="EnsemblMetazoa"/>
        </authorList>
    </citation>
    <scope>IDENTIFICATION</scope>
    <source>
        <strain evidence="5">Epiroticus2</strain>
    </source>
</reference>
<dbReference type="SMART" id="SM00364">
    <property type="entry name" value="LRR_BAC"/>
    <property type="match status" value="4"/>
</dbReference>
<name>A0A182P7Q3_9DIPT</name>
<dbReference type="STRING" id="199890.A0A182P7Q3"/>
<keyword evidence="1" id="KW-0433">Leucine-rich repeat</keyword>
<dbReference type="VEuPathDB" id="VectorBase:AEPI002956"/>
<keyword evidence="6" id="KW-1185">Reference proteome</keyword>
<dbReference type="Proteomes" id="UP000075885">
    <property type="component" value="Unassembled WGS sequence"/>
</dbReference>